<dbReference type="InterPro" id="IPR029058">
    <property type="entry name" value="AB_hydrolase_fold"/>
</dbReference>
<protein>
    <recommendedName>
        <fullName evidence="3">AB hydrolase-1 domain-containing protein</fullName>
    </recommendedName>
</protein>
<organism evidence="4 6">
    <name type="scientific">Arctia plantaginis</name>
    <name type="common">Wood tiger moth</name>
    <name type="synonym">Phalaena plantaginis</name>
    <dbReference type="NCBI Taxonomy" id="874455"/>
    <lineage>
        <taxon>Eukaryota</taxon>
        <taxon>Metazoa</taxon>
        <taxon>Ecdysozoa</taxon>
        <taxon>Arthropoda</taxon>
        <taxon>Hexapoda</taxon>
        <taxon>Insecta</taxon>
        <taxon>Pterygota</taxon>
        <taxon>Neoptera</taxon>
        <taxon>Endopterygota</taxon>
        <taxon>Lepidoptera</taxon>
        <taxon>Glossata</taxon>
        <taxon>Ditrysia</taxon>
        <taxon>Noctuoidea</taxon>
        <taxon>Erebidae</taxon>
        <taxon>Arctiinae</taxon>
        <taxon>Arctia</taxon>
    </lineage>
</organism>
<evidence type="ECO:0000313" key="6">
    <source>
        <dbReference type="Proteomes" id="UP000494106"/>
    </source>
</evidence>
<keyword evidence="2" id="KW-0378">Hydrolase</keyword>
<evidence type="ECO:0000259" key="3">
    <source>
        <dbReference type="Pfam" id="PF00561"/>
    </source>
</evidence>
<comment type="caution">
    <text evidence="4">The sequence shown here is derived from an EMBL/GenBank/DDBJ whole genome shotgun (WGS) entry which is preliminary data.</text>
</comment>
<dbReference type="InterPro" id="IPR000073">
    <property type="entry name" value="AB_hydrolase_1"/>
</dbReference>
<proteinExistence type="inferred from homology"/>
<accession>A0A8S0YW42</accession>
<dbReference type="Pfam" id="PF00561">
    <property type="entry name" value="Abhydrolase_1"/>
    <property type="match status" value="1"/>
</dbReference>
<reference evidence="6 7" key="1">
    <citation type="submission" date="2020-04" db="EMBL/GenBank/DDBJ databases">
        <authorList>
            <person name="Wallbank WR R."/>
            <person name="Pardo Diaz C."/>
            <person name="Kozak K."/>
            <person name="Martin S."/>
            <person name="Jiggins C."/>
            <person name="Moest M."/>
            <person name="Warren A I."/>
            <person name="Byers J.R.P. K."/>
            <person name="Montejo-Kovacevich G."/>
            <person name="Yen C E."/>
        </authorList>
    </citation>
    <scope>NUCLEOTIDE SEQUENCE [LARGE SCALE GENOMIC DNA]</scope>
</reference>
<dbReference type="PANTHER" id="PTHR43798">
    <property type="entry name" value="MONOACYLGLYCEROL LIPASE"/>
    <property type="match status" value="1"/>
</dbReference>
<dbReference type="SUPFAM" id="SSF53474">
    <property type="entry name" value="alpha/beta-Hydrolases"/>
    <property type="match status" value="1"/>
</dbReference>
<dbReference type="Proteomes" id="UP000494256">
    <property type="component" value="Unassembled WGS sequence"/>
</dbReference>
<feature type="domain" description="AB hydrolase-1" evidence="3">
    <location>
        <begin position="45"/>
        <end position="303"/>
    </location>
</feature>
<name>A0A8S0YW42_ARCPL</name>
<evidence type="ECO:0000313" key="4">
    <source>
        <dbReference type="EMBL" id="CAB3222472.1"/>
    </source>
</evidence>
<dbReference type="AlphaFoldDB" id="A0A8S0YW42"/>
<dbReference type="InterPro" id="IPR050266">
    <property type="entry name" value="AB_hydrolase_sf"/>
</dbReference>
<dbReference type="OrthoDB" id="6431331at2759"/>
<evidence type="ECO:0000313" key="7">
    <source>
        <dbReference type="Proteomes" id="UP000494256"/>
    </source>
</evidence>
<gene>
    <name evidence="4" type="ORF">APLA_LOCUS1091</name>
    <name evidence="5" type="ORF">APLA_LOCUS5563</name>
</gene>
<dbReference type="EMBL" id="CADEBC010000088">
    <property type="protein sequence ID" value="CAB3222472.1"/>
    <property type="molecule type" value="Genomic_DNA"/>
</dbReference>
<dbReference type="PANTHER" id="PTHR43798:SF14">
    <property type="entry name" value="SERINE HYDROLASE-LIKE PROTEIN DDB_G0286239"/>
    <property type="match status" value="1"/>
</dbReference>
<dbReference type="GO" id="GO:0016787">
    <property type="term" value="F:hydrolase activity"/>
    <property type="evidence" value="ECO:0007669"/>
    <property type="project" value="UniProtKB-KW"/>
</dbReference>
<dbReference type="EMBL" id="CADEBD010000289">
    <property type="protein sequence ID" value="CAB3232214.1"/>
    <property type="molecule type" value="Genomic_DNA"/>
</dbReference>
<dbReference type="GO" id="GO:0016020">
    <property type="term" value="C:membrane"/>
    <property type="evidence" value="ECO:0007669"/>
    <property type="project" value="TreeGrafter"/>
</dbReference>
<dbReference type="Gene3D" id="3.40.50.1820">
    <property type="entry name" value="alpha/beta hydrolase"/>
    <property type="match status" value="1"/>
</dbReference>
<dbReference type="Proteomes" id="UP000494106">
    <property type="component" value="Unassembled WGS sequence"/>
</dbReference>
<evidence type="ECO:0000313" key="5">
    <source>
        <dbReference type="EMBL" id="CAB3232214.1"/>
    </source>
</evidence>
<evidence type="ECO:0000256" key="2">
    <source>
        <dbReference type="ARBA" id="ARBA00022801"/>
    </source>
</evidence>
<evidence type="ECO:0000256" key="1">
    <source>
        <dbReference type="ARBA" id="ARBA00008645"/>
    </source>
</evidence>
<sequence>MKRPSSLWRQFTLMKTTLKLVEKEVTIKAPWGNIAALSWGDPSNPPVLLCHGKLDASSGFRPLVSRLPNCFFYLSIDLPGNGKSDHMPKGVRYTVIDLVPTITKVVKHFNWKKFIYIGHSLGVPIGKFYNIAYPGQITRVVELDPIPAHHTWPLTREGMHDWYHSYYMMYDDEKFAKFNGSLETAPKYTYEKAQQLMMDTRSLSKEATEQVLERCLVPAGDGLFRFTFDQRMKEVSVLPFSGEALGKIYTTTNTPTFCVVAKKVLDQGIYDPVPFVYNEKAWPNNNYKFIIVEGGHDIHIENPDCMASDISKFLLADVNSKI</sequence>
<comment type="similarity">
    <text evidence="1">Belongs to the AB hydrolase superfamily.</text>
</comment>
<keyword evidence="6" id="KW-1185">Reference proteome</keyword>